<dbReference type="PROSITE" id="PS51257">
    <property type="entry name" value="PROKAR_LIPOPROTEIN"/>
    <property type="match status" value="1"/>
</dbReference>
<feature type="signal peptide" evidence="1">
    <location>
        <begin position="1"/>
        <end position="24"/>
    </location>
</feature>
<dbReference type="AlphaFoldDB" id="A0A1M5YKC6"/>
<evidence type="ECO:0000256" key="1">
    <source>
        <dbReference type="SAM" id="SignalP"/>
    </source>
</evidence>
<dbReference type="Proteomes" id="UP000184526">
    <property type="component" value="Unassembled WGS sequence"/>
</dbReference>
<evidence type="ECO:0000313" key="3">
    <source>
        <dbReference type="Proteomes" id="UP000184526"/>
    </source>
</evidence>
<feature type="chain" id="PRO_5039566143" description="Germination protein, Ger(X)C family" evidence="1">
    <location>
        <begin position="25"/>
        <end position="384"/>
    </location>
</feature>
<dbReference type="EMBL" id="FQXP01000017">
    <property type="protein sequence ID" value="SHI12359.1"/>
    <property type="molecule type" value="Genomic_DNA"/>
</dbReference>
<keyword evidence="1" id="KW-0732">Signal</keyword>
<keyword evidence="3" id="KW-1185">Reference proteome</keyword>
<protein>
    <recommendedName>
        <fullName evidence="4">Germination protein, Ger(X)C family</fullName>
    </recommendedName>
</protein>
<dbReference type="STRING" id="1121306.SAMN02745196_03022"/>
<reference evidence="2 3" key="1">
    <citation type="submission" date="2016-11" db="EMBL/GenBank/DDBJ databases">
        <authorList>
            <person name="Jaros S."/>
            <person name="Januszkiewicz K."/>
            <person name="Wedrychowicz H."/>
        </authorList>
    </citation>
    <scope>NUCLEOTIDE SEQUENCE [LARGE SCALE GENOMIC DNA]</scope>
    <source>
        <strain evidence="2 3">DSM 3089</strain>
    </source>
</reference>
<proteinExistence type="predicted"/>
<evidence type="ECO:0000313" key="2">
    <source>
        <dbReference type="EMBL" id="SHI12359.1"/>
    </source>
</evidence>
<name>A0A1M5YKC6_9CLOT</name>
<sequence>MKSHRYFYRICIISCMCCSLIALSGCRSEMMHSSNEKGDVSSESYEIDKTSIKTMLNTTPKHIKKNLGKNISIDAEVIVPKVEEAPAFIGKHILIDEEYFVDKFFKNRKPEIKETERQMINEVEKIKIYTIENEEMVVGSGSVVYSKGNILEKYTLPIYNREAHGVLDVYSNGNLEFMSREEAIGNVEEILSRNGVSIYGEAKVYALTAEKMKQEQEKAISENENVKQQIKEGYLKKQEFVKDDECYVLFFRSEVNNIPITQDLYLDEVSGRVVEGINTEVWINKDGIISLIISNVVEKLSELENPENLLSVDEAMSKLQQRYDSVITDNKMNFNEITLEYVGIPDGKKVTEIKFVPTWCFNRKERRPNEQSSMRVNAVTGEVF</sequence>
<accession>A0A1M5YKC6</accession>
<evidence type="ECO:0008006" key="4">
    <source>
        <dbReference type="Google" id="ProtNLM"/>
    </source>
</evidence>
<gene>
    <name evidence="2" type="ORF">SAMN02745196_03022</name>
</gene>
<organism evidence="2 3">
    <name type="scientific">Clostridium collagenovorans DSM 3089</name>
    <dbReference type="NCBI Taxonomy" id="1121306"/>
    <lineage>
        <taxon>Bacteria</taxon>
        <taxon>Bacillati</taxon>
        <taxon>Bacillota</taxon>
        <taxon>Clostridia</taxon>
        <taxon>Eubacteriales</taxon>
        <taxon>Clostridiaceae</taxon>
        <taxon>Clostridium</taxon>
    </lineage>
</organism>